<evidence type="ECO:0000313" key="4">
    <source>
        <dbReference type="EMBL" id="KAF0979305.1"/>
    </source>
</evidence>
<dbReference type="RefSeq" id="XP_044564018.1">
    <property type="nucleotide sequence ID" value="XM_044704755.1"/>
</dbReference>
<dbReference type="PANTHER" id="PTHR43768:SF17">
    <property type="entry name" value="TREHALOSE-PHOSPHATE PHOSPHATASE F-RELATED"/>
    <property type="match status" value="1"/>
</dbReference>
<organism evidence="4 5">
    <name type="scientific">Naegleria fowleri</name>
    <name type="common">Brain eating amoeba</name>
    <dbReference type="NCBI Taxonomy" id="5763"/>
    <lineage>
        <taxon>Eukaryota</taxon>
        <taxon>Discoba</taxon>
        <taxon>Heterolobosea</taxon>
        <taxon>Tetramitia</taxon>
        <taxon>Eutetramitia</taxon>
        <taxon>Vahlkampfiidae</taxon>
        <taxon>Naegleria</taxon>
    </lineage>
</organism>
<comment type="similarity">
    <text evidence="3">Belongs to the trehalose phosphatase family.</text>
</comment>
<dbReference type="Pfam" id="PF02358">
    <property type="entry name" value="Trehalose_PPase"/>
    <property type="match status" value="1"/>
</dbReference>
<comment type="catalytic activity">
    <reaction evidence="1 3">
        <text>alpha,alpha-trehalose 6-phosphate + H2O = alpha,alpha-trehalose + phosphate</text>
        <dbReference type="Rhea" id="RHEA:23420"/>
        <dbReference type="ChEBI" id="CHEBI:15377"/>
        <dbReference type="ChEBI" id="CHEBI:16551"/>
        <dbReference type="ChEBI" id="CHEBI:43474"/>
        <dbReference type="ChEBI" id="CHEBI:58429"/>
        <dbReference type="EC" id="3.1.3.12"/>
    </reaction>
</comment>
<dbReference type="InterPro" id="IPR044651">
    <property type="entry name" value="OTSB-like"/>
</dbReference>
<name>A0A6A5C193_NAEFO</name>
<gene>
    <name evidence="4" type="ORF">FDP41_001648</name>
</gene>
<keyword evidence="5" id="KW-1185">Reference proteome</keyword>
<sequence length="341" mass="38407">MLTNASKKAFFLPSALSAEFISLLKNTKKEVVLFLDYDGTLTPIVDRPEKAILSNEAREVMNHLSNYFRIAVVSGRTRADVMDRVGLPHLFYAGSHGFDISGPVKHIRHDRAGLVVQTLLTQDCSSQWTTQKRDDGTDIVTFQVAKECIPVLRRIYETLKESLSGIEGCILENNIFSLSVHYRLIKDEKNVQRVSEIVEQVCKDETQVVHTHGKMVHEIRINTDWNKGKAVQFLLNFWNLGTSDKVFSIFIGDDKTDEDAFKLLKDHDLGVGILVSPTNVERFDAVLSQDDSASLPSVPGDGTIAAAPNANPQFLTYADYHLKDPKMVVEFLQTLLKEWRE</sequence>
<accession>A0A6A5C193</accession>
<evidence type="ECO:0000256" key="1">
    <source>
        <dbReference type="ARBA" id="ARBA00000500"/>
    </source>
</evidence>
<keyword evidence="2 3" id="KW-0378">Hydrolase</keyword>
<dbReference type="UniPathway" id="UPA00299"/>
<dbReference type="EMBL" id="VFQX01000027">
    <property type="protein sequence ID" value="KAF0979305.1"/>
    <property type="molecule type" value="Genomic_DNA"/>
</dbReference>
<dbReference type="GO" id="GO:0004805">
    <property type="term" value="F:trehalose-phosphatase activity"/>
    <property type="evidence" value="ECO:0007669"/>
    <property type="project" value="UniProtKB-EC"/>
</dbReference>
<dbReference type="InterPro" id="IPR023214">
    <property type="entry name" value="HAD_sf"/>
</dbReference>
<dbReference type="VEuPathDB" id="AmoebaDB:NfTy_054400"/>
<comment type="cofactor">
    <cofactor evidence="3">
        <name>a divalent metal cation</name>
        <dbReference type="ChEBI" id="CHEBI:60240"/>
    </cofactor>
</comment>
<dbReference type="PANTHER" id="PTHR43768">
    <property type="entry name" value="TREHALOSE 6-PHOSPHATE PHOSPHATASE"/>
    <property type="match status" value="1"/>
</dbReference>
<dbReference type="OMA" id="WNKGLAA"/>
<evidence type="ECO:0000256" key="3">
    <source>
        <dbReference type="RuleBase" id="RU361117"/>
    </source>
</evidence>
<comment type="function">
    <text evidence="3">Removes the phosphate from trehalose 6-phosphate to produce free trehalose.</text>
</comment>
<comment type="pathway">
    <text evidence="3">Glycan biosynthesis; trehalose biosynthesis.</text>
</comment>
<evidence type="ECO:0000256" key="2">
    <source>
        <dbReference type="ARBA" id="ARBA00022801"/>
    </source>
</evidence>
<evidence type="ECO:0000313" key="5">
    <source>
        <dbReference type="Proteomes" id="UP000444721"/>
    </source>
</evidence>
<dbReference type="Proteomes" id="UP000444721">
    <property type="component" value="Unassembled WGS sequence"/>
</dbReference>
<proteinExistence type="inferred from homology"/>
<dbReference type="Gene3D" id="3.40.50.1000">
    <property type="entry name" value="HAD superfamily/HAD-like"/>
    <property type="match status" value="2"/>
</dbReference>
<reference evidence="4 5" key="1">
    <citation type="journal article" date="2019" name="Sci. Rep.">
        <title>Nanopore sequencing improves the draft genome of the human pathogenic amoeba Naegleria fowleri.</title>
        <authorList>
            <person name="Liechti N."/>
            <person name="Schurch N."/>
            <person name="Bruggmann R."/>
            <person name="Wittwer M."/>
        </authorList>
    </citation>
    <scope>NUCLEOTIDE SEQUENCE [LARGE SCALE GENOMIC DNA]</scope>
    <source>
        <strain evidence="4 5">ATCC 30894</strain>
    </source>
</reference>
<dbReference type="VEuPathDB" id="AmoebaDB:NF0118780"/>
<dbReference type="InterPro" id="IPR003337">
    <property type="entry name" value="Trehalose_PPase"/>
</dbReference>
<dbReference type="SUPFAM" id="SSF56784">
    <property type="entry name" value="HAD-like"/>
    <property type="match status" value="1"/>
</dbReference>
<dbReference type="NCBIfam" id="TIGR00685">
    <property type="entry name" value="T6PP"/>
    <property type="match status" value="1"/>
</dbReference>
<comment type="caution">
    <text evidence="4">The sequence shown here is derived from an EMBL/GenBank/DDBJ whole genome shotgun (WGS) entry which is preliminary data.</text>
</comment>
<dbReference type="EC" id="3.1.3.12" evidence="3"/>
<dbReference type="AlphaFoldDB" id="A0A6A5C193"/>
<dbReference type="VEuPathDB" id="AmoebaDB:FDP41_001648"/>
<dbReference type="OrthoDB" id="411251at2759"/>
<dbReference type="GeneID" id="68108866"/>
<protein>
    <recommendedName>
        <fullName evidence="3">Trehalose 6-phosphate phosphatase</fullName>
        <ecNumber evidence="3">3.1.3.12</ecNumber>
    </recommendedName>
</protein>
<dbReference type="InterPro" id="IPR036412">
    <property type="entry name" value="HAD-like_sf"/>
</dbReference>
<dbReference type="GO" id="GO:0005992">
    <property type="term" value="P:trehalose biosynthetic process"/>
    <property type="evidence" value="ECO:0007669"/>
    <property type="project" value="UniProtKB-UniPathway"/>
</dbReference>